<keyword evidence="2" id="KW-0732">Signal</keyword>
<feature type="non-terminal residue" evidence="3">
    <location>
        <position position="189"/>
    </location>
</feature>
<gene>
    <name evidence="3" type="ORF">Pmar_PMAR028371</name>
</gene>
<proteinExistence type="predicted"/>
<evidence type="ECO:0000313" key="3">
    <source>
        <dbReference type="EMBL" id="EER00634.1"/>
    </source>
</evidence>
<dbReference type="GeneID" id="9043747"/>
<sequence length="189" mass="19706">MNTVVAFLVSFSVVAVSVTTDPCAQMCHDLGDSTACASSGKGSYCKFWQRPAVCYGFKRRKDNTLCYVTGVSDDANCSGAPVACPSGPPFTTAVPSTPRPTHVPTTEPPCSPTTTRTSTTVNPCDITTTKAAPRTSTTVNPCDITTTKAAPRTSTTVNPCDITTTKAAPRTSTTVNPCDITTTKAAPRT</sequence>
<reference evidence="3 4" key="1">
    <citation type="submission" date="2008-07" db="EMBL/GenBank/DDBJ databases">
        <authorList>
            <person name="El-Sayed N."/>
            <person name="Caler E."/>
            <person name="Inman J."/>
            <person name="Amedeo P."/>
            <person name="Hass B."/>
            <person name="Wortman J."/>
        </authorList>
    </citation>
    <scope>NUCLEOTIDE SEQUENCE [LARGE SCALE GENOMIC DNA]</scope>
    <source>
        <strain evidence="4">ATCC 50983 / TXsc</strain>
    </source>
</reference>
<dbReference type="Proteomes" id="UP000007800">
    <property type="component" value="Unassembled WGS sequence"/>
</dbReference>
<feature type="chain" id="PRO_5002955221" description="Merozoite surface protein 2" evidence="2">
    <location>
        <begin position="21"/>
        <end position="189"/>
    </location>
</feature>
<organism evidence="4">
    <name type="scientific">Perkinsus marinus (strain ATCC 50983 / TXsc)</name>
    <dbReference type="NCBI Taxonomy" id="423536"/>
    <lineage>
        <taxon>Eukaryota</taxon>
        <taxon>Sar</taxon>
        <taxon>Alveolata</taxon>
        <taxon>Perkinsozoa</taxon>
        <taxon>Perkinsea</taxon>
        <taxon>Perkinsida</taxon>
        <taxon>Perkinsidae</taxon>
        <taxon>Perkinsus</taxon>
    </lineage>
</organism>
<accession>C5LRK9</accession>
<evidence type="ECO:0000256" key="2">
    <source>
        <dbReference type="SAM" id="SignalP"/>
    </source>
</evidence>
<protein>
    <recommendedName>
        <fullName evidence="5">Merozoite surface protein 2</fullName>
    </recommendedName>
</protein>
<dbReference type="InParanoid" id="C5LRK9"/>
<name>C5LRK9_PERM5</name>
<dbReference type="AlphaFoldDB" id="C5LRK9"/>
<dbReference type="EMBL" id="GG684844">
    <property type="protein sequence ID" value="EER00634.1"/>
    <property type="molecule type" value="Genomic_DNA"/>
</dbReference>
<dbReference type="RefSeq" id="XP_002767916.1">
    <property type="nucleotide sequence ID" value="XM_002767870.1"/>
</dbReference>
<evidence type="ECO:0008006" key="5">
    <source>
        <dbReference type="Google" id="ProtNLM"/>
    </source>
</evidence>
<feature type="region of interest" description="Disordered" evidence="1">
    <location>
        <begin position="94"/>
        <end position="128"/>
    </location>
</feature>
<keyword evidence="4" id="KW-1185">Reference proteome</keyword>
<feature type="signal peptide" evidence="2">
    <location>
        <begin position="1"/>
        <end position="20"/>
    </location>
</feature>
<evidence type="ECO:0000256" key="1">
    <source>
        <dbReference type="SAM" id="MobiDB-lite"/>
    </source>
</evidence>
<evidence type="ECO:0000313" key="4">
    <source>
        <dbReference type="Proteomes" id="UP000007800"/>
    </source>
</evidence>